<dbReference type="EMBL" id="NQVE01000154">
    <property type="protein sequence ID" value="RAL43624.1"/>
    <property type="molecule type" value="Genomic_DNA"/>
</dbReference>
<evidence type="ECO:0000313" key="2">
    <source>
        <dbReference type="EMBL" id="RAL43624.1"/>
    </source>
</evidence>
<evidence type="ECO:0000313" key="3">
    <source>
        <dbReference type="Proteomes" id="UP000249390"/>
    </source>
</evidence>
<gene>
    <name evidence="2" type="ORF">DM860_017367</name>
</gene>
<dbReference type="PANTHER" id="PTHR47871">
    <property type="entry name" value="NAC DOMAIN-CONTAINING PROTEIN 8"/>
    <property type="match status" value="1"/>
</dbReference>
<evidence type="ECO:0000256" key="1">
    <source>
        <dbReference type="SAM" id="MobiDB-lite"/>
    </source>
</evidence>
<dbReference type="Proteomes" id="UP000249390">
    <property type="component" value="Unassembled WGS sequence"/>
</dbReference>
<reference evidence="2 3" key="1">
    <citation type="submission" date="2018-06" db="EMBL/GenBank/DDBJ databases">
        <title>The Genome of Cuscuta australis (Dodder) Provides Insight into the Evolution of Plant Parasitism.</title>
        <authorList>
            <person name="Liu H."/>
        </authorList>
    </citation>
    <scope>NUCLEOTIDE SEQUENCE [LARGE SCALE GENOMIC DNA]</scope>
    <source>
        <strain evidence="3">cv. Yunnan</strain>
        <tissue evidence="2">Vines</tissue>
    </source>
</reference>
<dbReference type="AlphaFoldDB" id="A0A328DDJ3"/>
<organism evidence="2 3">
    <name type="scientific">Cuscuta australis</name>
    <dbReference type="NCBI Taxonomy" id="267555"/>
    <lineage>
        <taxon>Eukaryota</taxon>
        <taxon>Viridiplantae</taxon>
        <taxon>Streptophyta</taxon>
        <taxon>Embryophyta</taxon>
        <taxon>Tracheophyta</taxon>
        <taxon>Spermatophyta</taxon>
        <taxon>Magnoliopsida</taxon>
        <taxon>eudicotyledons</taxon>
        <taxon>Gunneridae</taxon>
        <taxon>Pentapetalae</taxon>
        <taxon>asterids</taxon>
        <taxon>lamiids</taxon>
        <taxon>Solanales</taxon>
        <taxon>Convolvulaceae</taxon>
        <taxon>Cuscuteae</taxon>
        <taxon>Cuscuta</taxon>
        <taxon>Cuscuta subgen. Grammica</taxon>
        <taxon>Cuscuta sect. Cleistogrammica</taxon>
    </lineage>
</organism>
<protein>
    <submittedName>
        <fullName evidence="2">Uncharacterized protein</fullName>
    </submittedName>
</protein>
<keyword evidence="3" id="KW-1185">Reference proteome</keyword>
<comment type="caution">
    <text evidence="2">The sequence shown here is derived from an EMBL/GenBank/DDBJ whole genome shotgun (WGS) entry which is preliminary data.</text>
</comment>
<proteinExistence type="predicted"/>
<dbReference type="PANTHER" id="PTHR47871:SF2">
    <property type="entry name" value="OS03G0221300 PROTEIN"/>
    <property type="match status" value="1"/>
</dbReference>
<feature type="region of interest" description="Disordered" evidence="1">
    <location>
        <begin position="1"/>
        <end position="26"/>
    </location>
</feature>
<accession>A0A328DDJ3</accession>
<name>A0A328DDJ3_9ASTE</name>
<sequence length="681" mass="77148">MGRISAPADASSKRESESEDALWSEEHERLPLKQRIKLLLASNRFPNSELGMAVISEPPANVFVKSYNSQCYSQEEKIDCFKVQQNDTGERKEDMPRAEGDECMCQLTADDIMFGKVDAANDTLLPQTFSPQHPIKTNDSNANPLKNSTQFSSGSYMETVKIKNEIPNVYLDDLDFVILKERKRMLLSRKSPSLERKTVEGTLPTLSSLVEDCFMHGNGIGKGDDRDFHIAGGHYKTSDLSKYDQTRPEQESLHELDLPSHSSNTIPAMVNVKVEPLERIEFDTTGKHAAHDPSCNFSLPMKREVHFDSTINKHATGIPLYKFFLPLKKEVPCDSIIDELDHMPLRERLKLSSQNVITSSGGNEISASFSKTVPSKIDYTPIASAAAKTKKIYLSRKRRKTTTDSIEQALEEDAPGLLKVLLEKGASADEIKLYGEPESNESLDDLSTEDSFSELEEIVSKLFSQRHSMLKIHSMHNSKGEKACYCLACLFSLVEQARYLKLRKWPVEWGWCRDLQSFIFVFERHNRIVLERPEYGYATYFFELVESIPINWQIKRLITAMKLTSCSRVSLLENRALLVGEDVTEGEARVLVGYGWTPNTGLGSMLNYCDRVVHDRRQREKDSSEWRSKIGKMLIDGYNGGKFVPVELPSVLARYDVADDTKVKMELDDVADHTQVKLELD</sequence>